<dbReference type="PROSITE" id="PS50928">
    <property type="entry name" value="ABC_TM1"/>
    <property type="match status" value="1"/>
</dbReference>
<comment type="similarity">
    <text evidence="9">Belongs to the binding-protein-dependent transport system permease family.</text>
</comment>
<reference evidence="11" key="2">
    <citation type="journal article" date="2014" name="PLoS ONE">
        <title>Characterization of the staphylococcal cassette chromosome composite island of Staphylococcus haemolyticus SH32, a methicillin-resistant clinical isolate from China.</title>
        <authorList>
            <person name="Yu D."/>
            <person name="Pi B."/>
            <person name="Chen Y."/>
            <person name="Wang Y."/>
            <person name="Ruan Z."/>
            <person name="Otto M."/>
            <person name="Yu Y."/>
        </authorList>
    </citation>
    <scope>NUCLEOTIDE SEQUENCE</scope>
    <source>
        <strain evidence="11">SH32</strain>
    </source>
</reference>
<dbReference type="EMBL" id="JAVSOO010000009">
    <property type="protein sequence ID" value="MDT4286366.1"/>
    <property type="molecule type" value="Genomic_DNA"/>
</dbReference>
<dbReference type="PANTHER" id="PTHR43386">
    <property type="entry name" value="OLIGOPEPTIDE TRANSPORT SYSTEM PERMEASE PROTEIN APPC"/>
    <property type="match status" value="1"/>
</dbReference>
<gene>
    <name evidence="11" type="primary">opp-3C</name>
    <name evidence="12" type="ORF">RO950_04960</name>
    <name evidence="11" type="ORF">SHP0148</name>
</gene>
<dbReference type="GO" id="GO:0055085">
    <property type="term" value="P:transmembrane transport"/>
    <property type="evidence" value="ECO:0007669"/>
    <property type="project" value="InterPro"/>
</dbReference>
<keyword evidence="7" id="KW-0921">Nickel transport</keyword>
<feature type="transmembrane region" description="Helical" evidence="9">
    <location>
        <begin position="123"/>
        <end position="143"/>
    </location>
</feature>
<reference evidence="12 13" key="3">
    <citation type="submission" date="2023-08" db="EMBL/GenBank/DDBJ databases">
        <title>Genomic surveillance of Staphylococcus haemolyticus neonatal outbreak in southern France.</title>
        <authorList>
            <person name="Magnan C."/>
            <person name="Morsli M."/>
            <person name="Thiery B."/>
            <person name="Salipante F."/>
            <person name="Attar J."/>
            <person name="Massimo D.M."/>
            <person name="Ory J."/>
            <person name="Pantel A."/>
            <person name="Lavigne J.-P."/>
        </authorList>
    </citation>
    <scope>NUCLEOTIDE SEQUENCE [LARGE SCALE GENOMIC DNA]</scope>
    <source>
        <strain evidence="12 13">NSH026</strain>
    </source>
</reference>
<dbReference type="InterPro" id="IPR050366">
    <property type="entry name" value="BP-dependent_transpt_permease"/>
</dbReference>
<dbReference type="Pfam" id="PF00528">
    <property type="entry name" value="BPD_transp_1"/>
    <property type="match status" value="1"/>
</dbReference>
<evidence type="ECO:0000256" key="3">
    <source>
        <dbReference type="ARBA" id="ARBA00022475"/>
    </source>
</evidence>
<dbReference type="CDD" id="cd06261">
    <property type="entry name" value="TM_PBP2"/>
    <property type="match status" value="1"/>
</dbReference>
<keyword evidence="13" id="KW-1185">Reference proteome</keyword>
<keyword evidence="8 9" id="KW-0472">Membrane</keyword>
<feature type="domain" description="ABC transmembrane type-1" evidence="10">
    <location>
        <begin position="61"/>
        <end position="250"/>
    </location>
</feature>
<evidence type="ECO:0000256" key="7">
    <source>
        <dbReference type="ARBA" id="ARBA00023112"/>
    </source>
</evidence>
<evidence type="ECO:0000256" key="9">
    <source>
        <dbReference type="RuleBase" id="RU363032"/>
    </source>
</evidence>
<feature type="transmembrane region" description="Helical" evidence="9">
    <location>
        <begin position="7"/>
        <end position="26"/>
    </location>
</feature>
<evidence type="ECO:0000313" key="13">
    <source>
        <dbReference type="Proteomes" id="UP001269271"/>
    </source>
</evidence>
<evidence type="ECO:0000313" key="12">
    <source>
        <dbReference type="EMBL" id="MDT4286366.1"/>
    </source>
</evidence>
<dbReference type="PATRIC" id="fig|1283.47.peg.820"/>
<sequence length="255" mass="28332">MKKYQTYIAISAILSVMFVLIVYCFMQDTQNLDPLQSPNSQHWLGTDQLGRDFLVRLIVGSLVTLSLTSVVILLSVCIGLVFGLIAGIERKWLDQIIMFIADMLLAIPSFIIALVILSLVSNSMLGLILALTIGWIGRYLRYFRNLTRDIQKRPFVSYARLSGNSTFKTTVTHVIPHLLSNIFALVTADFGKMMLSISGLAFLGLGIKPPTPELGTILFDGKSYFNGAPWLFFFPGVLLGGFALLCQMINKKITQ</sequence>
<keyword evidence="2 9" id="KW-0813">Transport</keyword>
<evidence type="ECO:0000256" key="8">
    <source>
        <dbReference type="ARBA" id="ARBA00023136"/>
    </source>
</evidence>
<feature type="transmembrane region" description="Helical" evidence="9">
    <location>
        <begin position="182"/>
        <end position="207"/>
    </location>
</feature>
<evidence type="ECO:0000259" key="10">
    <source>
        <dbReference type="PROSITE" id="PS50928"/>
    </source>
</evidence>
<proteinExistence type="inferred from homology"/>
<feature type="transmembrane region" description="Helical" evidence="9">
    <location>
        <begin position="227"/>
        <end position="246"/>
    </location>
</feature>
<dbReference type="PANTHER" id="PTHR43386:SF1">
    <property type="entry name" value="D,D-DIPEPTIDE TRANSPORT SYSTEM PERMEASE PROTEIN DDPC-RELATED"/>
    <property type="match status" value="1"/>
</dbReference>
<keyword evidence="4" id="KW-0533">Nickel</keyword>
<dbReference type="SUPFAM" id="SSF161098">
    <property type="entry name" value="MetI-like"/>
    <property type="match status" value="1"/>
</dbReference>
<dbReference type="Proteomes" id="UP001269271">
    <property type="component" value="Unassembled WGS sequence"/>
</dbReference>
<keyword evidence="7" id="KW-0406">Ion transport</keyword>
<dbReference type="STRING" id="1283.ShL2_00076"/>
<reference evidence="11" key="1">
    <citation type="submission" date="2013-03" db="EMBL/GenBank/DDBJ databases">
        <authorList>
            <person name="Borui P."/>
            <person name="Yunsong Y."/>
        </authorList>
    </citation>
    <scope>NUCLEOTIDE SEQUENCE</scope>
    <source>
        <strain evidence="11">SH32</strain>
    </source>
</reference>
<accession>A0A028ZLC0</accession>
<evidence type="ECO:0000256" key="5">
    <source>
        <dbReference type="ARBA" id="ARBA00022692"/>
    </source>
</evidence>
<evidence type="ECO:0000256" key="2">
    <source>
        <dbReference type="ARBA" id="ARBA00022448"/>
    </source>
</evidence>
<dbReference type="InterPro" id="IPR000515">
    <property type="entry name" value="MetI-like"/>
</dbReference>
<evidence type="ECO:0000256" key="4">
    <source>
        <dbReference type="ARBA" id="ARBA00022596"/>
    </source>
</evidence>
<keyword evidence="6 9" id="KW-1133">Transmembrane helix</keyword>
<feature type="transmembrane region" description="Helical" evidence="9">
    <location>
        <begin position="96"/>
        <end position="117"/>
    </location>
</feature>
<evidence type="ECO:0000256" key="6">
    <source>
        <dbReference type="ARBA" id="ARBA00022989"/>
    </source>
</evidence>
<dbReference type="GO" id="GO:0005886">
    <property type="term" value="C:plasma membrane"/>
    <property type="evidence" value="ECO:0007669"/>
    <property type="project" value="UniProtKB-SubCell"/>
</dbReference>
<dbReference type="OMA" id="LWPEMAP"/>
<feature type="transmembrane region" description="Helical" evidence="9">
    <location>
        <begin position="53"/>
        <end position="84"/>
    </location>
</feature>
<evidence type="ECO:0000256" key="1">
    <source>
        <dbReference type="ARBA" id="ARBA00004651"/>
    </source>
</evidence>
<dbReference type="Gene3D" id="1.10.3720.10">
    <property type="entry name" value="MetI-like"/>
    <property type="match status" value="1"/>
</dbReference>
<dbReference type="InterPro" id="IPR035906">
    <property type="entry name" value="MetI-like_sf"/>
</dbReference>
<dbReference type="AlphaFoldDB" id="A0A028ZLC0"/>
<dbReference type="EMBL" id="KF006347">
    <property type="protein sequence ID" value="AHX99857.1"/>
    <property type="molecule type" value="Genomic_DNA"/>
</dbReference>
<keyword evidence="3" id="KW-1003">Cell membrane</keyword>
<keyword evidence="5 9" id="KW-0812">Transmembrane</keyword>
<dbReference type="RefSeq" id="WP_011274478.1">
    <property type="nucleotide sequence ID" value="NZ_CAJCFW010000031.1"/>
</dbReference>
<comment type="subcellular location">
    <subcellularLocation>
        <location evidence="1 9">Cell membrane</location>
        <topology evidence="1 9">Multi-pass membrane protein</topology>
    </subcellularLocation>
</comment>
<dbReference type="KEGG" id="shh:ShL2_00076"/>
<name>A0A028ZLC0_STAHA</name>
<organism evidence="11">
    <name type="scientific">Staphylococcus haemolyticus</name>
    <dbReference type="NCBI Taxonomy" id="1283"/>
    <lineage>
        <taxon>Bacteria</taxon>
        <taxon>Bacillati</taxon>
        <taxon>Bacillota</taxon>
        <taxon>Bacilli</taxon>
        <taxon>Bacillales</taxon>
        <taxon>Staphylococcaceae</taxon>
        <taxon>Staphylococcus</taxon>
    </lineage>
</organism>
<dbReference type="GO" id="GO:0015675">
    <property type="term" value="P:nickel cation transport"/>
    <property type="evidence" value="ECO:0007669"/>
    <property type="project" value="UniProtKB-KW"/>
</dbReference>
<evidence type="ECO:0000313" key="11">
    <source>
        <dbReference type="EMBL" id="AHX99857.1"/>
    </source>
</evidence>
<protein>
    <submittedName>
        <fullName evidence="12">ABC transporter permease</fullName>
    </submittedName>
    <submittedName>
        <fullName evidence="11">Peptide/nickel transport system permease</fullName>
    </submittedName>
</protein>